<feature type="non-terminal residue" evidence="1">
    <location>
        <position position="183"/>
    </location>
</feature>
<sequence length="183" mass="20453">MKILVLVLVCLQFSEGMVGHSHYCEFNHSKSSTFSVNGQTYTLSYGSGSLSMVLEYDTVTAQNIVTDNHEFGLSENEPSYPFYYSNFDGIMEMAYPSLVVGGNPAAKHAAVGQADPTFLQLLLLLTATFSVWWRAYHGRRGRSALFGEIVRTPVTWELYWQIAIQEFAIMIRPLVGVLKAARP</sequence>
<evidence type="ECO:0000313" key="1">
    <source>
        <dbReference type="EMBL" id="CAM9301146.1"/>
    </source>
</evidence>
<organism evidence="1 2">
    <name type="scientific">Rangifer tarandus platyrhynchus</name>
    <name type="common">Svalbard reindeer</name>
    <dbReference type="NCBI Taxonomy" id="3082113"/>
    <lineage>
        <taxon>Eukaryota</taxon>
        <taxon>Metazoa</taxon>
        <taxon>Chordata</taxon>
        <taxon>Craniata</taxon>
        <taxon>Vertebrata</taxon>
        <taxon>Euteleostomi</taxon>
        <taxon>Mammalia</taxon>
        <taxon>Eutheria</taxon>
        <taxon>Laurasiatheria</taxon>
        <taxon>Artiodactyla</taxon>
        <taxon>Ruminantia</taxon>
        <taxon>Pecora</taxon>
        <taxon>Cervidae</taxon>
        <taxon>Odocoileinae</taxon>
        <taxon>Rangifer</taxon>
    </lineage>
</organism>
<protein>
    <submittedName>
        <fullName evidence="1">Uncharacterized protein</fullName>
    </submittedName>
</protein>
<proteinExistence type="predicted"/>
<reference evidence="1" key="1">
    <citation type="submission" date="2023-05" db="EMBL/GenBank/DDBJ databases">
        <authorList>
            <consortium name="ELIXIR-Norway"/>
        </authorList>
    </citation>
    <scope>NUCLEOTIDE SEQUENCE</scope>
</reference>
<name>A0AC59Y1L6_RANTA</name>
<gene>
    <name evidence="1" type="ORF">MRATA1EN22A_LOCUS650</name>
</gene>
<reference evidence="1" key="2">
    <citation type="submission" date="2025-03" db="EMBL/GenBank/DDBJ databases">
        <authorList>
            <consortium name="ELIXIR-Norway"/>
            <consortium name="Elixir Norway"/>
        </authorList>
    </citation>
    <scope>NUCLEOTIDE SEQUENCE</scope>
</reference>
<evidence type="ECO:0000313" key="2">
    <source>
        <dbReference type="Proteomes" id="UP001162501"/>
    </source>
</evidence>
<dbReference type="EMBL" id="OX596085">
    <property type="protein sequence ID" value="CAM9301146.1"/>
    <property type="molecule type" value="Genomic_DNA"/>
</dbReference>
<accession>A0AC59Y1L6</accession>
<dbReference type="Proteomes" id="UP001162501">
    <property type="component" value="Chromosome 1"/>
</dbReference>